<dbReference type="GO" id="GO:0009626">
    <property type="term" value="P:plant-type hypersensitive response"/>
    <property type="evidence" value="ECO:0007669"/>
    <property type="project" value="UniProtKB-ARBA"/>
</dbReference>
<dbReference type="Pfam" id="PF23559">
    <property type="entry name" value="WHD_DRP"/>
    <property type="match status" value="1"/>
</dbReference>
<dbReference type="OMA" id="RVFEMKA"/>
<dbReference type="InterPro" id="IPR032675">
    <property type="entry name" value="LRR_dom_sf"/>
</dbReference>
<dbReference type="Gene3D" id="1.10.8.430">
    <property type="entry name" value="Helical domain of apoptotic protease-activating factors"/>
    <property type="match status" value="1"/>
</dbReference>
<dbReference type="EnsemblPlants" id="OPUNC12G14430.1">
    <property type="protein sequence ID" value="OPUNC12G14430.1"/>
    <property type="gene ID" value="OPUNC12G14430"/>
</dbReference>
<evidence type="ECO:0000313" key="11">
    <source>
        <dbReference type="EnsemblPlants" id="OPUNC12G14430.1"/>
    </source>
</evidence>
<feature type="domain" description="Disease resistance R13L4/SHOC-2-like LRR" evidence="10">
    <location>
        <begin position="499"/>
        <end position="855"/>
    </location>
</feature>
<evidence type="ECO:0000259" key="9">
    <source>
        <dbReference type="Pfam" id="PF23559"/>
    </source>
</evidence>
<evidence type="ECO:0000256" key="4">
    <source>
        <dbReference type="ARBA" id="ARBA00022741"/>
    </source>
</evidence>
<evidence type="ECO:0000259" key="7">
    <source>
        <dbReference type="Pfam" id="PF00931"/>
    </source>
</evidence>
<feature type="domain" description="NB-ARC" evidence="7">
    <location>
        <begin position="181"/>
        <end position="276"/>
    </location>
</feature>
<sequence length="886" mass="100020">MESLVSASEGAMGSLLVKLSSLLSNQYKLVTRVKDEVVLLKAELESMHAFLKTMSAVEDPDAQNKCWIKEVRELSYDIEDSVDEFMLRADHERNTSFKLSGLRGLMERTMSLLTSIRTRHRIAMEIQNLKSRVVQASDRRARYKVDHSSVSKPGSTTGVDPRLPALYADVAGLVGIDGPRDEIVDLLIEKDAGNHLKVVSVVGFGGLGKTTLAGEVYRKLEGRFQCQAFVSMSQKPDMKKILMDILSQVSQQERVGNEAWNEQQLIDALRKFLKDKSAAESADLFFKRTFGSAGRCPHHLQEVCNEILKKCGGMPLAIVTIASLLADKVSNREEWMRVRNSICSTNGKHSDFEEMQKILLLSYNDLPYHLKTCLLYLSVFPEDYVIKRDRLVRRWIAEGFINTDGEHDLQEIGQCYFADLINRGMIQPVGIQHDGQADACRIHDMILDLIISKSAEENFVTLVGDKNHKSAWQDKVRRLSIDSRSCRHTMFPPITVASHVRSLTIFGSADSVLPPSTFRFLRVLDLESRDQLENKYLKHIGRLFQLKYLRLSIRRITALPEQLGDLQHLETLDLRGTMVKKLPTSIVRLQWLACLFADGLELPEGVGNMKALQELSFIEINQYTSASSLQELGSLSRLKILGLNCCFSIYTDHLIMSLSNLGMCSLRSLKVQIDSCCYLDPLFSSWFPPPHLLQEFQMTTNYYFPKVPKWIASLDHLIYLDINVNPVQESVFQILGNLPALAFLWISSKEATTRGRGRLTIGSDEFQCLKEFNLTCWNSREGLVFEAGAMPKLEKLSIPYNAFDASPVHGEFDFGIQHLSSLKHLHVEIVCYDAMVGVVEALERAIRNAAGQLPAVSTLQVRRWGSEDMVNDEKQQVEETDASSNN</sequence>
<dbReference type="InterPro" id="IPR044974">
    <property type="entry name" value="Disease_R_plants"/>
</dbReference>
<dbReference type="Proteomes" id="UP000026962">
    <property type="component" value="Chromosome 12"/>
</dbReference>
<evidence type="ECO:0000256" key="6">
    <source>
        <dbReference type="ARBA" id="ARBA00023054"/>
    </source>
</evidence>
<dbReference type="InterPro" id="IPR058922">
    <property type="entry name" value="WHD_DRP"/>
</dbReference>
<protein>
    <submittedName>
        <fullName evidence="11">Uncharacterized protein</fullName>
    </submittedName>
</protein>
<dbReference type="STRING" id="4537.A0A0E0MNM9"/>
<dbReference type="SUPFAM" id="SSF52058">
    <property type="entry name" value="L domain-like"/>
    <property type="match status" value="1"/>
</dbReference>
<dbReference type="PANTHER" id="PTHR23155:SF1228">
    <property type="entry name" value="NB-ARC DOMAIN CONTAINING PROTEIN, EXPRESSED"/>
    <property type="match status" value="1"/>
</dbReference>
<dbReference type="AlphaFoldDB" id="A0A0E0MNM9"/>
<proteinExistence type="inferred from homology"/>
<accession>A0A0E0MNM9</accession>
<evidence type="ECO:0000256" key="2">
    <source>
        <dbReference type="ARBA" id="ARBA00022614"/>
    </source>
</evidence>
<dbReference type="eggNOG" id="KOG4658">
    <property type="taxonomic scope" value="Eukaryota"/>
</dbReference>
<dbReference type="CDD" id="cd14798">
    <property type="entry name" value="RX-CC_like"/>
    <property type="match status" value="1"/>
</dbReference>
<keyword evidence="3" id="KW-0677">Repeat</keyword>
<name>A0A0E0MNM9_ORYPU</name>
<evidence type="ECO:0000256" key="5">
    <source>
        <dbReference type="ARBA" id="ARBA00022821"/>
    </source>
</evidence>
<dbReference type="FunFam" id="1.10.10.10:FF:000322">
    <property type="entry name" value="Probable disease resistance protein At1g63360"/>
    <property type="match status" value="1"/>
</dbReference>
<dbReference type="Pfam" id="PF18052">
    <property type="entry name" value="Rx_N"/>
    <property type="match status" value="1"/>
</dbReference>
<dbReference type="PANTHER" id="PTHR23155">
    <property type="entry name" value="DISEASE RESISTANCE PROTEIN RP"/>
    <property type="match status" value="1"/>
</dbReference>
<dbReference type="SUPFAM" id="SSF52540">
    <property type="entry name" value="P-loop containing nucleoside triphosphate hydrolases"/>
    <property type="match status" value="1"/>
</dbReference>
<evidence type="ECO:0000313" key="12">
    <source>
        <dbReference type="Proteomes" id="UP000026962"/>
    </source>
</evidence>
<dbReference type="Pfam" id="PF23598">
    <property type="entry name" value="LRR_14"/>
    <property type="match status" value="1"/>
</dbReference>
<dbReference type="InterPro" id="IPR041118">
    <property type="entry name" value="Rx_N"/>
</dbReference>
<dbReference type="HOGENOM" id="CLU_000837_25_2_1"/>
<dbReference type="PRINTS" id="PR00364">
    <property type="entry name" value="DISEASERSIST"/>
</dbReference>
<dbReference type="GO" id="GO:0042742">
    <property type="term" value="P:defense response to bacterium"/>
    <property type="evidence" value="ECO:0007669"/>
    <property type="project" value="UniProtKB-ARBA"/>
</dbReference>
<dbReference type="InterPro" id="IPR038005">
    <property type="entry name" value="RX-like_CC"/>
</dbReference>
<reference evidence="11" key="1">
    <citation type="submission" date="2015-04" db="UniProtKB">
        <authorList>
            <consortium name="EnsemblPlants"/>
        </authorList>
    </citation>
    <scope>IDENTIFICATION</scope>
</reference>
<evidence type="ECO:0000259" key="8">
    <source>
        <dbReference type="Pfam" id="PF18052"/>
    </source>
</evidence>
<evidence type="ECO:0000256" key="1">
    <source>
        <dbReference type="ARBA" id="ARBA00008894"/>
    </source>
</evidence>
<dbReference type="InterPro" id="IPR042197">
    <property type="entry name" value="Apaf_helical"/>
</dbReference>
<dbReference type="InterPro" id="IPR027417">
    <property type="entry name" value="P-loop_NTPase"/>
</dbReference>
<feature type="domain" description="Disease resistance N-terminal" evidence="8">
    <location>
        <begin position="11"/>
        <end position="98"/>
    </location>
</feature>
<dbReference type="Gramene" id="OPUNC12G14430.1">
    <property type="protein sequence ID" value="OPUNC12G14430.1"/>
    <property type="gene ID" value="OPUNC12G14430"/>
</dbReference>
<dbReference type="InterPro" id="IPR036388">
    <property type="entry name" value="WH-like_DNA-bd_sf"/>
</dbReference>
<dbReference type="GO" id="GO:0043531">
    <property type="term" value="F:ADP binding"/>
    <property type="evidence" value="ECO:0007669"/>
    <property type="project" value="InterPro"/>
</dbReference>
<dbReference type="Gene3D" id="1.20.5.4130">
    <property type="match status" value="1"/>
</dbReference>
<dbReference type="Pfam" id="PF00931">
    <property type="entry name" value="NB-ARC"/>
    <property type="match status" value="1"/>
</dbReference>
<keyword evidence="5" id="KW-0611">Plant defense</keyword>
<keyword evidence="6" id="KW-0175">Coiled coil</keyword>
<dbReference type="InterPro" id="IPR002182">
    <property type="entry name" value="NB-ARC"/>
</dbReference>
<dbReference type="Gene3D" id="1.10.10.10">
    <property type="entry name" value="Winged helix-like DNA-binding domain superfamily/Winged helix DNA-binding domain"/>
    <property type="match status" value="1"/>
</dbReference>
<reference evidence="11" key="2">
    <citation type="submission" date="2018-05" db="EMBL/GenBank/DDBJ databases">
        <title>OpunRS2 (Oryza punctata Reference Sequence Version 2).</title>
        <authorList>
            <person name="Zhang J."/>
            <person name="Kudrna D."/>
            <person name="Lee S."/>
            <person name="Talag J."/>
            <person name="Welchert J."/>
            <person name="Wing R.A."/>
        </authorList>
    </citation>
    <scope>NUCLEOTIDE SEQUENCE [LARGE SCALE GENOMIC DNA]</scope>
</reference>
<evidence type="ECO:0000259" key="10">
    <source>
        <dbReference type="Pfam" id="PF23598"/>
    </source>
</evidence>
<keyword evidence="4" id="KW-0547">Nucleotide-binding</keyword>
<dbReference type="Gene3D" id="3.40.50.300">
    <property type="entry name" value="P-loop containing nucleotide triphosphate hydrolases"/>
    <property type="match status" value="1"/>
</dbReference>
<dbReference type="Gene3D" id="3.80.10.10">
    <property type="entry name" value="Ribonuclease Inhibitor"/>
    <property type="match status" value="1"/>
</dbReference>
<dbReference type="GO" id="GO:0002758">
    <property type="term" value="P:innate immune response-activating signaling pathway"/>
    <property type="evidence" value="ECO:0007669"/>
    <property type="project" value="UniProtKB-ARBA"/>
</dbReference>
<keyword evidence="2" id="KW-0433">Leucine-rich repeat</keyword>
<keyword evidence="12" id="KW-1185">Reference proteome</keyword>
<comment type="similarity">
    <text evidence="1">Belongs to the disease resistance NB-LRR family.</text>
</comment>
<dbReference type="InterPro" id="IPR055414">
    <property type="entry name" value="LRR_R13L4/SHOC2-like"/>
</dbReference>
<organism evidence="11">
    <name type="scientific">Oryza punctata</name>
    <name type="common">Red rice</name>
    <dbReference type="NCBI Taxonomy" id="4537"/>
    <lineage>
        <taxon>Eukaryota</taxon>
        <taxon>Viridiplantae</taxon>
        <taxon>Streptophyta</taxon>
        <taxon>Embryophyta</taxon>
        <taxon>Tracheophyta</taxon>
        <taxon>Spermatophyta</taxon>
        <taxon>Magnoliopsida</taxon>
        <taxon>Liliopsida</taxon>
        <taxon>Poales</taxon>
        <taxon>Poaceae</taxon>
        <taxon>BOP clade</taxon>
        <taxon>Oryzoideae</taxon>
        <taxon>Oryzeae</taxon>
        <taxon>Oryzinae</taxon>
        <taxon>Oryza</taxon>
    </lineage>
</organism>
<evidence type="ECO:0000256" key="3">
    <source>
        <dbReference type="ARBA" id="ARBA00022737"/>
    </source>
</evidence>
<feature type="domain" description="Disease resistance protein winged helix" evidence="9">
    <location>
        <begin position="379"/>
        <end position="450"/>
    </location>
</feature>